<dbReference type="PANTHER" id="PTHR36066">
    <property type="entry name" value="TRANSCRIPTION FACTOR BHLH145"/>
    <property type="match status" value="1"/>
</dbReference>
<feature type="compositionally biased region" description="Polar residues" evidence="4">
    <location>
        <begin position="213"/>
        <end position="247"/>
    </location>
</feature>
<evidence type="ECO:0000313" key="6">
    <source>
        <dbReference type="EMBL" id="RRT73184.1"/>
    </source>
</evidence>
<gene>
    <name evidence="6" type="ORF">B296_00017062</name>
</gene>
<dbReference type="InterPro" id="IPR036638">
    <property type="entry name" value="HLH_DNA-bd_sf"/>
</dbReference>
<dbReference type="EMBL" id="AMZH03003170">
    <property type="protein sequence ID" value="RRT73184.1"/>
    <property type="molecule type" value="Genomic_DNA"/>
</dbReference>
<keyword evidence="2" id="KW-0805">Transcription regulation</keyword>
<dbReference type="AlphaFoldDB" id="A0A427AAD5"/>
<dbReference type="SUPFAM" id="SSF47459">
    <property type="entry name" value="HLH, helix-loop-helix DNA-binding domain"/>
    <property type="match status" value="1"/>
</dbReference>
<evidence type="ECO:0000313" key="7">
    <source>
        <dbReference type="Proteomes" id="UP000287651"/>
    </source>
</evidence>
<dbReference type="InterPro" id="IPR011598">
    <property type="entry name" value="bHLH_dom"/>
</dbReference>
<dbReference type="GO" id="GO:0046983">
    <property type="term" value="F:protein dimerization activity"/>
    <property type="evidence" value="ECO:0007669"/>
    <property type="project" value="InterPro"/>
</dbReference>
<evidence type="ECO:0000256" key="4">
    <source>
        <dbReference type="SAM" id="MobiDB-lite"/>
    </source>
</evidence>
<name>A0A427AAD5_ENSVE</name>
<organism evidence="6 7">
    <name type="scientific">Ensete ventricosum</name>
    <name type="common">Abyssinian banana</name>
    <name type="synonym">Musa ensete</name>
    <dbReference type="NCBI Taxonomy" id="4639"/>
    <lineage>
        <taxon>Eukaryota</taxon>
        <taxon>Viridiplantae</taxon>
        <taxon>Streptophyta</taxon>
        <taxon>Embryophyta</taxon>
        <taxon>Tracheophyta</taxon>
        <taxon>Spermatophyta</taxon>
        <taxon>Magnoliopsida</taxon>
        <taxon>Liliopsida</taxon>
        <taxon>Zingiberales</taxon>
        <taxon>Musaceae</taxon>
        <taxon>Ensete</taxon>
    </lineage>
</organism>
<comment type="similarity">
    <text evidence="1">Belongs to the bHLH protein family.</text>
</comment>
<evidence type="ECO:0000256" key="3">
    <source>
        <dbReference type="ARBA" id="ARBA00023163"/>
    </source>
</evidence>
<feature type="compositionally biased region" description="Acidic residues" evidence="4">
    <location>
        <begin position="200"/>
        <end position="210"/>
    </location>
</feature>
<dbReference type="Pfam" id="PF23173">
    <property type="entry name" value="bHLH_SAC51"/>
    <property type="match status" value="1"/>
</dbReference>
<evidence type="ECO:0000256" key="1">
    <source>
        <dbReference type="ARBA" id="ARBA00005510"/>
    </source>
</evidence>
<feature type="non-terminal residue" evidence="6">
    <location>
        <position position="1"/>
    </location>
</feature>
<sequence>SMVNSRQLSWDTRGRIAVPGRKFGMHIEVDLKGHHQTSTKVSEIIMSVRIVAYSQLLQVCQVVFPCQTFRGAPFPAHRHRSAPTDRSMQRNPRYFSGKAPPEDAYDVGGYGFDSTVAGHEHHHDFPAPLSNIEFQPSETCPRNFVIFDQTCHRSRVMFHPSLAHKLGSPGLDVHGSHAYEAGKSAYRDDDEDAEDIDALLSSEEGEDDDVVSTGRTPGSWGSSSPDTACSSRPKSTSSKKQVSGNDGSSSRKREKMKKMVKTLKGIIPCGDSMDTPAVLDEAVKYLKSLKVEVKKLGMKHLDH</sequence>
<evidence type="ECO:0000256" key="2">
    <source>
        <dbReference type="ARBA" id="ARBA00023015"/>
    </source>
</evidence>
<reference evidence="6 7" key="1">
    <citation type="journal article" date="2014" name="Agronomy (Basel)">
        <title>A Draft Genome Sequence for Ensete ventricosum, the Drought-Tolerant Tree Against Hunger.</title>
        <authorList>
            <person name="Harrison J."/>
            <person name="Moore K.A."/>
            <person name="Paszkiewicz K."/>
            <person name="Jones T."/>
            <person name="Grant M."/>
            <person name="Ambacheew D."/>
            <person name="Muzemil S."/>
            <person name="Studholme D.J."/>
        </authorList>
    </citation>
    <scope>NUCLEOTIDE SEQUENCE [LARGE SCALE GENOMIC DNA]</scope>
</reference>
<comment type="caution">
    <text evidence="6">The sequence shown here is derived from an EMBL/GenBank/DDBJ whole genome shotgun (WGS) entry which is preliminary data.</text>
</comment>
<dbReference type="Gene3D" id="4.10.280.10">
    <property type="entry name" value="Helix-loop-helix DNA-binding domain"/>
    <property type="match status" value="1"/>
</dbReference>
<accession>A0A427AAD5</accession>
<protein>
    <recommendedName>
        <fullName evidence="5">BHLH domain-containing protein</fullName>
    </recommendedName>
</protein>
<feature type="region of interest" description="Disordered" evidence="4">
    <location>
        <begin position="200"/>
        <end position="258"/>
    </location>
</feature>
<proteinExistence type="inferred from homology"/>
<dbReference type="PROSITE" id="PS50888">
    <property type="entry name" value="BHLH"/>
    <property type="match status" value="1"/>
</dbReference>
<feature type="domain" description="BHLH" evidence="5">
    <location>
        <begin position="240"/>
        <end position="289"/>
    </location>
</feature>
<evidence type="ECO:0000259" key="5">
    <source>
        <dbReference type="PROSITE" id="PS50888"/>
    </source>
</evidence>
<dbReference type="PANTHER" id="PTHR36066:SF11">
    <property type="entry name" value="TRANSCRIPTION FACTOR BHLH144"/>
    <property type="match status" value="1"/>
</dbReference>
<dbReference type="InterPro" id="IPR037546">
    <property type="entry name" value="SAC51-like"/>
</dbReference>
<dbReference type="Proteomes" id="UP000287651">
    <property type="component" value="Unassembled WGS sequence"/>
</dbReference>
<keyword evidence="3" id="KW-0804">Transcription</keyword>